<reference evidence="10 11" key="1">
    <citation type="journal article" date="2011" name="Proc. Natl. Acad. Sci. U.S.A.">
        <title>Evolutionary erosion of yeast sex chromosomes by mating-type switching accidents.</title>
        <authorList>
            <person name="Gordon J.L."/>
            <person name="Armisen D."/>
            <person name="Proux-Wera E."/>
            <person name="Oheigeartaigh S.S."/>
            <person name="Byrne K.P."/>
            <person name="Wolfe K.H."/>
        </authorList>
    </citation>
    <scope>NUCLEOTIDE SEQUENCE [LARGE SCALE GENOMIC DNA]</scope>
    <source>
        <strain evidence="11">ATCC MYA-139 / BCRC 22969 / CBS 8797 / CCRC 22969 / KCTC 17520 / NBRC 10181 / NCYC 3082</strain>
    </source>
</reference>
<evidence type="ECO:0000256" key="4">
    <source>
        <dbReference type="ARBA" id="ARBA00022679"/>
    </source>
</evidence>
<dbReference type="InterPro" id="IPR045116">
    <property type="entry name" value="Clp1/Grc3"/>
</dbReference>
<evidence type="ECO:0000256" key="7">
    <source>
        <dbReference type="ARBA" id="ARBA00022840"/>
    </source>
</evidence>
<dbReference type="RefSeq" id="XP_022464617.1">
    <property type="nucleotide sequence ID" value="XM_022608086.1"/>
</dbReference>
<proteinExistence type="inferred from homology"/>
<dbReference type="PANTHER" id="PTHR12755">
    <property type="entry name" value="CLEAVAGE/POLYADENYLATION FACTOR IA SUBUNIT CLP1P"/>
    <property type="match status" value="1"/>
</dbReference>
<evidence type="ECO:0000259" key="9">
    <source>
        <dbReference type="Pfam" id="PF16575"/>
    </source>
</evidence>
<comment type="similarity">
    <text evidence="1">Belongs to the Clp1 family. NOL9/GRC3 subfamily.</text>
</comment>
<dbReference type="GO" id="GO:0090730">
    <property type="term" value="C:Las1 complex"/>
    <property type="evidence" value="ECO:0007669"/>
    <property type="project" value="EnsemblFungi"/>
</dbReference>
<dbReference type="AlphaFoldDB" id="J7S7J3"/>
<dbReference type="STRING" id="1071383.J7S7J3"/>
<dbReference type="Proteomes" id="UP000006310">
    <property type="component" value="Chromosome 5"/>
</dbReference>
<sequence length="655" mass="74772">MQDELPSYEPGTGNRSDEEDSSSEESAASSLYVSRETTVDEYEDSDSELENNASEVPADAMLMFKPVRNYNVFMDGLKDGDVFIGLKDKQTLYISGVFDLQVVKGGIVYNNVHYNASKQQIKVWHPLCNSIPAFQSSVYAGWTENLHSAKHSWMGEFTCVLKISSGAAKGIMDCQKLYPELKYLWKIKSSDKQIANDCSSFSILSEIDTSFQPLKISMKWRDSIEKLQMFHKNCQHDMRVMVIGAKNSGKSTFLRLLVEKFLSNSSRKHIASEDSLLYLDLDPGQPELSHPDCMSLAQINQFSKSSLGNNFGQSNLQFLKQCYLGLTSPQDDPKLYLELIDSLIQSFEDQNFVGTSLLNLPGWVKGFGINIINHVIARYKPTNIIIMEINERYNFSEELVIPETFSSSLQDQYAPSIMKLTPYHPQHLHINPSRLSNFDVFNQQKFQASQLRTLKTLLLFHSTDKSEQELNYDFRPLLLQAPMQVSIGVKEGISAIQFLSEFQNMDKADIRGALEGTIVALHRYDILAEDDSFGDNIKKSGIYPLVGKGNVQKLKYVTLVLIHSIDEANKVMNVYLPLCDEKKIQNCHGSNTRWILMRSKTETPLHELYPPRALLEKYGDLKKQNFPYISTERRKKQEHVWKVRKNVQRRGHLMK</sequence>
<evidence type="ECO:0000256" key="1">
    <source>
        <dbReference type="ARBA" id="ARBA00011003"/>
    </source>
</evidence>
<feature type="region of interest" description="Disordered" evidence="8">
    <location>
        <begin position="1"/>
        <end position="53"/>
    </location>
</feature>
<organism evidence="10 11">
    <name type="scientific">Huiozyma naganishii (strain ATCC MYA-139 / BCRC 22969 / CBS 8797 / KCTC 17520 / NBRC 10181 / NCYC 3082 / Yp74L-3)</name>
    <name type="common">Yeast</name>
    <name type="synonym">Kazachstania naganishii</name>
    <dbReference type="NCBI Taxonomy" id="1071383"/>
    <lineage>
        <taxon>Eukaryota</taxon>
        <taxon>Fungi</taxon>
        <taxon>Dikarya</taxon>
        <taxon>Ascomycota</taxon>
        <taxon>Saccharomycotina</taxon>
        <taxon>Saccharomycetes</taxon>
        <taxon>Saccharomycetales</taxon>
        <taxon>Saccharomycetaceae</taxon>
        <taxon>Huiozyma</taxon>
    </lineage>
</organism>
<evidence type="ECO:0000256" key="3">
    <source>
        <dbReference type="ARBA" id="ARBA00019824"/>
    </source>
</evidence>
<dbReference type="GO" id="GO:0006363">
    <property type="term" value="P:termination of RNA polymerase I transcription"/>
    <property type="evidence" value="ECO:0007669"/>
    <property type="project" value="EnsemblFungi"/>
</dbReference>
<dbReference type="OMA" id="EHVWKVR"/>
<gene>
    <name evidence="10" type="primary">KNAG0E01030</name>
    <name evidence="10" type="ordered locus">KNAG_0E01030</name>
</gene>
<dbReference type="OrthoDB" id="4054781at2759"/>
<dbReference type="GeneID" id="34526071"/>
<evidence type="ECO:0000313" key="11">
    <source>
        <dbReference type="Proteomes" id="UP000006310"/>
    </source>
</evidence>
<dbReference type="HOGENOM" id="CLU_010345_1_1_1"/>
<dbReference type="GO" id="GO:0051731">
    <property type="term" value="F:polynucleotide 5'-hydroxyl-kinase activity"/>
    <property type="evidence" value="ECO:0007669"/>
    <property type="project" value="EnsemblFungi"/>
</dbReference>
<dbReference type="KEGG" id="kng:KNAG_0E01030"/>
<reference evidence="11" key="2">
    <citation type="submission" date="2012-08" db="EMBL/GenBank/DDBJ databases">
        <title>Genome sequence of Kazachstania naganishii.</title>
        <authorList>
            <person name="Gordon J.L."/>
            <person name="Armisen D."/>
            <person name="Proux-Wera E."/>
            <person name="OhEigeartaigh S.S."/>
            <person name="Byrne K.P."/>
            <person name="Wolfe K.H."/>
        </authorList>
    </citation>
    <scope>NUCLEOTIDE SEQUENCE [LARGE SCALE GENOMIC DNA]</scope>
    <source>
        <strain evidence="11">ATCC MYA-139 / BCRC 22969 / CBS 8797 / CCRC 22969 / KCTC 17520 / NBRC 10181 / NCYC 3082</strain>
    </source>
</reference>
<dbReference type="SUPFAM" id="SSF52540">
    <property type="entry name" value="P-loop containing nucleoside triphosphate hydrolases"/>
    <property type="match status" value="1"/>
</dbReference>
<accession>J7S7J3</accession>
<dbReference type="eggNOG" id="KOG2750">
    <property type="taxonomic scope" value="Eukaryota"/>
</dbReference>
<dbReference type="PANTHER" id="PTHR12755:SF3">
    <property type="entry name" value="POLYNUCLEOTIDE 5'-HYDROXYL-KINASE NOL9"/>
    <property type="match status" value="1"/>
</dbReference>
<evidence type="ECO:0000313" key="10">
    <source>
        <dbReference type="EMBL" id="CCK70371.1"/>
    </source>
</evidence>
<dbReference type="EMBL" id="HE978318">
    <property type="protein sequence ID" value="CCK70371.1"/>
    <property type="molecule type" value="Genomic_DNA"/>
</dbReference>
<dbReference type="Pfam" id="PF16575">
    <property type="entry name" value="CLP1_P"/>
    <property type="match status" value="1"/>
</dbReference>
<evidence type="ECO:0000256" key="5">
    <source>
        <dbReference type="ARBA" id="ARBA00022741"/>
    </source>
</evidence>
<dbReference type="InterPro" id="IPR027417">
    <property type="entry name" value="P-loop_NTPase"/>
</dbReference>
<feature type="domain" description="Clp1 P-loop" evidence="9">
    <location>
        <begin position="244"/>
        <end position="401"/>
    </location>
</feature>
<dbReference type="InterPro" id="IPR032319">
    <property type="entry name" value="CLP1_P"/>
</dbReference>
<keyword evidence="6" id="KW-0418">Kinase</keyword>
<keyword evidence="11" id="KW-1185">Reference proteome</keyword>
<protein>
    <recommendedName>
        <fullName evidence="3">Polynucleotide 5'-hydroxyl-kinase GRC3</fullName>
    </recommendedName>
    <alternativeName>
        <fullName evidence="2">Polynucleotide 5'-hydroxyl-kinase grc3</fullName>
    </alternativeName>
</protein>
<evidence type="ECO:0000256" key="2">
    <source>
        <dbReference type="ARBA" id="ARBA00018706"/>
    </source>
</evidence>
<dbReference type="GO" id="GO:0005524">
    <property type="term" value="F:ATP binding"/>
    <property type="evidence" value="ECO:0007669"/>
    <property type="project" value="UniProtKB-KW"/>
</dbReference>
<keyword evidence="5" id="KW-0547">Nucleotide-binding</keyword>
<evidence type="ECO:0000256" key="8">
    <source>
        <dbReference type="SAM" id="MobiDB-lite"/>
    </source>
</evidence>
<keyword evidence="4" id="KW-0808">Transferase</keyword>
<feature type="compositionally biased region" description="Acidic residues" evidence="8">
    <location>
        <begin position="39"/>
        <end position="49"/>
    </location>
</feature>
<name>J7S7J3_HUIN7</name>
<dbReference type="GO" id="GO:0000448">
    <property type="term" value="P:cleavage in ITS2 between 5.8S rRNA and LSU-rRNA of tricistronic rRNA transcript (SSU-rRNA, 5.8S rRNA, LSU-rRNA)"/>
    <property type="evidence" value="ECO:0007669"/>
    <property type="project" value="EnsemblFungi"/>
</dbReference>
<dbReference type="GO" id="GO:0030874">
    <property type="term" value="C:nucleolar chromatin"/>
    <property type="evidence" value="ECO:0007669"/>
    <property type="project" value="EnsemblFungi"/>
</dbReference>
<evidence type="ECO:0000256" key="6">
    <source>
        <dbReference type="ARBA" id="ARBA00022777"/>
    </source>
</evidence>
<dbReference type="Gene3D" id="3.40.50.300">
    <property type="entry name" value="P-loop containing nucleotide triphosphate hydrolases"/>
    <property type="match status" value="1"/>
</dbReference>
<keyword evidence="7" id="KW-0067">ATP-binding</keyword>